<dbReference type="EMBL" id="MT161383">
    <property type="protein sequence ID" value="QJB21959.1"/>
    <property type="molecule type" value="Genomic_DNA"/>
</dbReference>
<proteinExistence type="predicted"/>
<evidence type="ECO:0000313" key="1">
    <source>
        <dbReference type="EMBL" id="QJB21959.1"/>
    </source>
</evidence>
<accession>A0A858NN70</accession>
<protein>
    <submittedName>
        <fullName evidence="1">Uncharacterized protein</fullName>
    </submittedName>
</protein>
<gene>
    <name evidence="1" type="ORF">XccvBFoX3_gp59</name>
</gene>
<dbReference type="Proteomes" id="UP000671940">
    <property type="component" value="Segment"/>
</dbReference>
<reference evidence="1" key="1">
    <citation type="submission" date="2020-03" db="EMBL/GenBank/DDBJ databases">
        <title>Development of an integrated pest management strategy to control Xanthomonas campestris pv. campestris using bacteriophages.</title>
        <authorList>
            <person name="Holtappels D."/>
            <person name="Lavigne R."/>
            <person name="Wagemans J."/>
        </authorList>
    </citation>
    <scope>NUCLEOTIDE SEQUENCE</scope>
</reference>
<organism evidence="1 2">
    <name type="scientific">Xanthomonas phage FoX3</name>
    <dbReference type="NCBI Taxonomy" id="2723899"/>
    <lineage>
        <taxon>Viruses</taxon>
        <taxon>Duplodnaviria</taxon>
        <taxon>Heunggongvirae</taxon>
        <taxon>Uroviricota</taxon>
        <taxon>Caudoviricetes</taxon>
        <taxon>Foxunavirus</taxon>
        <taxon>Foxunavirus fox3</taxon>
    </lineage>
</organism>
<sequence length="163" mass="18154">MNPANPMPKRTSALVLKKSPQTTMYAKRGGKANAANYPWLVSGEWLTVSQIAVRLGCTVMAARNRIYQRKSMLTWENLQRIDNTRKVDIDANTYHRVRNAKLKMAVFEVHILPSGGMSIRSTVSCVKRHGVSDETLVGSYTAAASVESICADIIEARQERDKS</sequence>
<evidence type="ECO:0000313" key="2">
    <source>
        <dbReference type="Proteomes" id="UP000671940"/>
    </source>
</evidence>
<keyword evidence="2" id="KW-1185">Reference proteome</keyword>
<name>A0A858NN70_9CAUD</name>